<accession>A0A8X6TUJ9</accession>
<organism evidence="1 2">
    <name type="scientific">Nephila pilipes</name>
    <name type="common">Giant wood spider</name>
    <name type="synonym">Nephila maculata</name>
    <dbReference type="NCBI Taxonomy" id="299642"/>
    <lineage>
        <taxon>Eukaryota</taxon>
        <taxon>Metazoa</taxon>
        <taxon>Ecdysozoa</taxon>
        <taxon>Arthropoda</taxon>
        <taxon>Chelicerata</taxon>
        <taxon>Arachnida</taxon>
        <taxon>Araneae</taxon>
        <taxon>Araneomorphae</taxon>
        <taxon>Entelegynae</taxon>
        <taxon>Araneoidea</taxon>
        <taxon>Nephilidae</taxon>
        <taxon>Nephila</taxon>
    </lineage>
</organism>
<feature type="non-terminal residue" evidence="1">
    <location>
        <position position="1"/>
    </location>
</feature>
<protein>
    <submittedName>
        <fullName evidence="1">Uncharacterized protein</fullName>
    </submittedName>
</protein>
<reference evidence="1" key="1">
    <citation type="submission" date="2020-08" db="EMBL/GenBank/DDBJ databases">
        <title>Multicomponent nature underlies the extraordinary mechanical properties of spider dragline silk.</title>
        <authorList>
            <person name="Kono N."/>
            <person name="Nakamura H."/>
            <person name="Mori M."/>
            <person name="Yoshida Y."/>
            <person name="Ohtoshi R."/>
            <person name="Malay A.D."/>
            <person name="Moran D.A.P."/>
            <person name="Tomita M."/>
            <person name="Numata K."/>
            <person name="Arakawa K."/>
        </authorList>
    </citation>
    <scope>NUCLEOTIDE SEQUENCE</scope>
</reference>
<dbReference type="Proteomes" id="UP000887013">
    <property type="component" value="Unassembled WGS sequence"/>
</dbReference>
<comment type="caution">
    <text evidence="1">The sequence shown here is derived from an EMBL/GenBank/DDBJ whole genome shotgun (WGS) entry which is preliminary data.</text>
</comment>
<keyword evidence="2" id="KW-1185">Reference proteome</keyword>
<sequence>GQPSVLRQRVRPVHQGGCLPEEAEHVVGGGLLLQETVQRETPCLDGLRLSPAGRPHGHGHSGHLFGRFVPRIIC</sequence>
<dbReference type="AlphaFoldDB" id="A0A8X6TUJ9"/>
<gene>
    <name evidence="1" type="ORF">NPIL_605771</name>
</gene>
<evidence type="ECO:0000313" key="2">
    <source>
        <dbReference type="Proteomes" id="UP000887013"/>
    </source>
</evidence>
<name>A0A8X6TUJ9_NEPPI</name>
<proteinExistence type="predicted"/>
<dbReference type="EMBL" id="BMAW01018311">
    <property type="protein sequence ID" value="GFT57874.1"/>
    <property type="molecule type" value="Genomic_DNA"/>
</dbReference>
<evidence type="ECO:0000313" key="1">
    <source>
        <dbReference type="EMBL" id="GFT57874.1"/>
    </source>
</evidence>